<dbReference type="PANTHER" id="PTHR23513:SF9">
    <property type="entry name" value="ENTEROBACTIN EXPORTER ENTS"/>
    <property type="match status" value="1"/>
</dbReference>
<gene>
    <name evidence="9" type="ORF">GCM10009863_00480</name>
</gene>
<feature type="transmembrane region" description="Helical" evidence="8">
    <location>
        <begin position="111"/>
        <end position="130"/>
    </location>
</feature>
<dbReference type="InterPro" id="IPR036259">
    <property type="entry name" value="MFS_trans_sf"/>
</dbReference>
<dbReference type="RefSeq" id="WP_344560872.1">
    <property type="nucleotide sequence ID" value="NZ_BAAARJ010000001.1"/>
</dbReference>
<comment type="caution">
    <text evidence="9">The sequence shown here is derived from an EMBL/GenBank/DDBJ whole genome shotgun (WGS) entry which is preliminary data.</text>
</comment>
<keyword evidence="3" id="KW-1003">Cell membrane</keyword>
<name>A0ABN3PKT1_9ACTN</name>
<feature type="transmembrane region" description="Helical" evidence="8">
    <location>
        <begin position="225"/>
        <end position="249"/>
    </location>
</feature>
<evidence type="ECO:0000256" key="1">
    <source>
        <dbReference type="ARBA" id="ARBA00004429"/>
    </source>
</evidence>
<feature type="transmembrane region" description="Helical" evidence="8">
    <location>
        <begin position="177"/>
        <end position="196"/>
    </location>
</feature>
<keyword evidence="4 8" id="KW-0812">Transmembrane</keyword>
<dbReference type="CDD" id="cd06173">
    <property type="entry name" value="MFS_MefA_like"/>
    <property type="match status" value="1"/>
</dbReference>
<comment type="subcellular location">
    <subcellularLocation>
        <location evidence="1">Cell inner membrane</location>
        <topology evidence="1">Multi-pass membrane protein</topology>
    </subcellularLocation>
</comment>
<dbReference type="PANTHER" id="PTHR23513">
    <property type="entry name" value="INTEGRAL MEMBRANE EFFLUX PROTEIN-RELATED"/>
    <property type="match status" value="1"/>
</dbReference>
<evidence type="ECO:0000256" key="4">
    <source>
        <dbReference type="ARBA" id="ARBA00022692"/>
    </source>
</evidence>
<evidence type="ECO:0000256" key="5">
    <source>
        <dbReference type="ARBA" id="ARBA00022989"/>
    </source>
</evidence>
<keyword evidence="6 8" id="KW-0472">Membrane</keyword>
<feature type="transmembrane region" description="Helical" evidence="8">
    <location>
        <begin position="288"/>
        <end position="306"/>
    </location>
</feature>
<feature type="transmembrane region" description="Helical" evidence="8">
    <location>
        <begin position="84"/>
        <end position="105"/>
    </location>
</feature>
<evidence type="ECO:0000256" key="6">
    <source>
        <dbReference type="ARBA" id="ARBA00023136"/>
    </source>
</evidence>
<dbReference type="SUPFAM" id="SSF103473">
    <property type="entry name" value="MFS general substrate transporter"/>
    <property type="match status" value="1"/>
</dbReference>
<dbReference type="Proteomes" id="UP001501447">
    <property type="component" value="Unassembled WGS sequence"/>
</dbReference>
<reference evidence="9 10" key="1">
    <citation type="journal article" date="2019" name="Int. J. Syst. Evol. Microbiol.">
        <title>The Global Catalogue of Microorganisms (GCM) 10K type strain sequencing project: providing services to taxonomists for standard genome sequencing and annotation.</title>
        <authorList>
            <consortium name="The Broad Institute Genomics Platform"/>
            <consortium name="The Broad Institute Genome Sequencing Center for Infectious Disease"/>
            <person name="Wu L."/>
            <person name="Ma J."/>
        </authorList>
    </citation>
    <scope>NUCLEOTIDE SEQUENCE [LARGE SCALE GENOMIC DNA]</scope>
    <source>
        <strain evidence="9 10">JCM 16373</strain>
    </source>
</reference>
<dbReference type="EMBL" id="BAAARJ010000001">
    <property type="protein sequence ID" value="GAA2591411.1"/>
    <property type="molecule type" value="Genomic_DNA"/>
</dbReference>
<feature type="transmembrane region" description="Helical" evidence="8">
    <location>
        <begin position="54"/>
        <end position="72"/>
    </location>
</feature>
<feature type="compositionally biased region" description="Low complexity" evidence="7">
    <location>
        <begin position="435"/>
        <end position="448"/>
    </location>
</feature>
<feature type="region of interest" description="Disordered" evidence="7">
    <location>
        <begin position="410"/>
        <end position="456"/>
    </location>
</feature>
<accession>A0ABN3PKT1</accession>
<feature type="transmembrane region" description="Helical" evidence="8">
    <location>
        <begin position="261"/>
        <end position="281"/>
    </location>
</feature>
<proteinExistence type="predicted"/>
<protein>
    <submittedName>
        <fullName evidence="9">MFS transporter</fullName>
    </submittedName>
</protein>
<sequence length="456" mass="46911">MKPLGLLIDVTPLRRYPAFRRLFGGQCMTLLGSQVTQAAVPWQVYEITHSSVSVGAVGLAALLPMVVFGLYGGAVADAMDRRRLVLLVASGSMLVSVLLVVQALAGWDNLWVLYGCVAVQAGLFAIDLPARRALVPRLVEPDDLPAANSLLFLVFSLGVIGGPLIGSAMVALSGYGAAYLVDILAFVVAISLLRGLPSIPLPDGGRRADLSSVVEGLRFIRKRPVVWMCYGLDLVATVTAMPTALFPALAVERFHGSTETAAYLTAALATGTFLGTVFSGWLGAVRRVGIASMIVVVGWGVALGAFGLAKDLWLALLLLGAAGAADTFSAVLRTSVLQRETPDALRGRTSGVLTIVGAGGPRLGDGRAGFVAGAIGPGAAAVVGGVACVAAVLALAAAVPSFLRYRLTPQQDGEAAPDGKAEQDEREEAAGQDGKPGPVGETGGPEPVRGSEAEAH</sequence>
<evidence type="ECO:0000313" key="10">
    <source>
        <dbReference type="Proteomes" id="UP001501447"/>
    </source>
</evidence>
<dbReference type="Pfam" id="PF05977">
    <property type="entry name" value="MFS_3"/>
    <property type="match status" value="1"/>
</dbReference>
<feature type="transmembrane region" description="Helical" evidence="8">
    <location>
        <begin position="370"/>
        <end position="399"/>
    </location>
</feature>
<evidence type="ECO:0000256" key="2">
    <source>
        <dbReference type="ARBA" id="ARBA00022448"/>
    </source>
</evidence>
<evidence type="ECO:0000256" key="8">
    <source>
        <dbReference type="SAM" id="Phobius"/>
    </source>
</evidence>
<evidence type="ECO:0000256" key="3">
    <source>
        <dbReference type="ARBA" id="ARBA00022475"/>
    </source>
</evidence>
<dbReference type="Gene3D" id="1.20.1250.20">
    <property type="entry name" value="MFS general substrate transporter like domains"/>
    <property type="match status" value="1"/>
</dbReference>
<keyword evidence="10" id="KW-1185">Reference proteome</keyword>
<feature type="transmembrane region" description="Helical" evidence="8">
    <location>
        <begin position="150"/>
        <end position="171"/>
    </location>
</feature>
<evidence type="ECO:0000313" key="9">
    <source>
        <dbReference type="EMBL" id="GAA2591411.1"/>
    </source>
</evidence>
<evidence type="ECO:0000256" key="7">
    <source>
        <dbReference type="SAM" id="MobiDB-lite"/>
    </source>
</evidence>
<dbReference type="InterPro" id="IPR010290">
    <property type="entry name" value="TM_effector"/>
</dbReference>
<keyword evidence="5 8" id="KW-1133">Transmembrane helix</keyword>
<organism evidence="9 10">
    <name type="scientific">Streptomyces axinellae</name>
    <dbReference type="NCBI Taxonomy" id="552788"/>
    <lineage>
        <taxon>Bacteria</taxon>
        <taxon>Bacillati</taxon>
        <taxon>Actinomycetota</taxon>
        <taxon>Actinomycetes</taxon>
        <taxon>Kitasatosporales</taxon>
        <taxon>Streptomycetaceae</taxon>
        <taxon>Streptomyces</taxon>
    </lineage>
</organism>
<keyword evidence="2" id="KW-0813">Transport</keyword>